<feature type="transmembrane region" description="Helical" evidence="17">
    <location>
        <begin position="82"/>
        <end position="98"/>
    </location>
</feature>
<evidence type="ECO:0000256" key="16">
    <source>
        <dbReference type="ARBA" id="ARBA00049551"/>
    </source>
</evidence>
<dbReference type="Pfam" id="PF06455">
    <property type="entry name" value="NADH5_C"/>
    <property type="match status" value="1"/>
</dbReference>
<evidence type="ECO:0000259" key="18">
    <source>
        <dbReference type="Pfam" id="PF00361"/>
    </source>
</evidence>
<feature type="domain" description="NADH dehydrogenase subunit 5 C-terminal" evidence="20">
    <location>
        <begin position="378"/>
        <end position="544"/>
    </location>
</feature>
<dbReference type="Pfam" id="PF00361">
    <property type="entry name" value="Proton_antipo_M"/>
    <property type="match status" value="1"/>
</dbReference>
<sequence>MNIPMIMLMLLLNLFLLSIYMLYNNTFLMIKLKLLELLSSSISIDFMLDWMSLMFMSTVMLISSMIIIFSKYYIPDKEFKQFLTLLLMFVLSMMILIMSNNLFLMLLGWDGLGLSSYILVIYYQNFSSAASGTITLLSNRIGDIMILLSMSMIFLSLNWSFNLTKEFPYTVMLLLMVAACTKSAQFPFSAWLPMAMAAPTPISALVHSSTLVTAGVFLMLRVMNTNHPYTLMFLLLISSSTAIYASMSANWEQDLKKIIALSTLSQIAMMMFAISLNSLNLAYIHLIIHALFKSTMFLCTGIMIHESTYQDMRMMGMNFQKSPLTLSIMGVNSMALMGIPFMSGFFSKDAIIENMILTNSNMILLIMMIMSIGMTAAYTIRMTFSSNKSNMKCFPLMSNHQSTKSFLPISLLSPLAITSGSWLSWIIIPDQILLINHHNKMTILIILLSGLLLGSSLQFKSKKYMKLGLSSISLWFMHFLSVIPSHYLSPLMKMFHNNDKNWQENYGPKKINNSIYMSSMIPESTKSSYLMIISMSILIPLLMM</sequence>
<feature type="transmembrane region" description="Helical" evidence="17">
    <location>
        <begin position="258"/>
        <end position="276"/>
    </location>
</feature>
<dbReference type="GO" id="GO:0015990">
    <property type="term" value="P:electron transport coupled proton transport"/>
    <property type="evidence" value="ECO:0007669"/>
    <property type="project" value="TreeGrafter"/>
</dbReference>
<dbReference type="PANTHER" id="PTHR42829:SF2">
    <property type="entry name" value="NADH-UBIQUINONE OXIDOREDUCTASE CHAIN 5"/>
    <property type="match status" value="1"/>
</dbReference>
<feature type="transmembrane region" description="Helical" evidence="17">
    <location>
        <begin position="282"/>
        <end position="304"/>
    </location>
</feature>
<dbReference type="EC" id="7.1.1.2" evidence="3 17"/>
<evidence type="ECO:0000256" key="5">
    <source>
        <dbReference type="ARBA" id="ARBA00022448"/>
    </source>
</evidence>
<dbReference type="InterPro" id="IPR001516">
    <property type="entry name" value="Proton_antipo_N"/>
</dbReference>
<keyword evidence="11 17" id="KW-1133">Transmembrane helix</keyword>
<keyword evidence="13 17" id="KW-0830">Ubiquinone</keyword>
<feature type="transmembrane region" description="Helical" evidence="17">
    <location>
        <begin position="229"/>
        <end position="246"/>
    </location>
</feature>
<evidence type="ECO:0000256" key="8">
    <source>
        <dbReference type="ARBA" id="ARBA00022792"/>
    </source>
</evidence>
<comment type="function">
    <text evidence="1">Core subunit of the mitochondrial membrane respiratory chain NADH dehydrogenase (Complex I) that is believed to belong to the minimal assembly required for catalysis. Complex I functions in the transfer of electrons from NADH to the respiratory chain. The immediate electron acceptor for the enzyme is believed to be ubiquinone.</text>
</comment>
<dbReference type="PANTHER" id="PTHR42829">
    <property type="entry name" value="NADH-UBIQUINONE OXIDOREDUCTASE CHAIN 5"/>
    <property type="match status" value="1"/>
</dbReference>
<feature type="transmembrane region" description="Helical" evidence="17">
    <location>
        <begin position="50"/>
        <end position="70"/>
    </location>
</feature>
<evidence type="ECO:0000259" key="20">
    <source>
        <dbReference type="Pfam" id="PF06455"/>
    </source>
</evidence>
<dbReference type="RefSeq" id="YP_009158056.1">
    <property type="nucleotide sequence ID" value="NC_027492.1"/>
</dbReference>
<keyword evidence="9" id="KW-1278">Translocase</keyword>
<evidence type="ECO:0000256" key="9">
    <source>
        <dbReference type="ARBA" id="ARBA00022967"/>
    </source>
</evidence>
<comment type="similarity">
    <text evidence="17">Belongs to the complex I subunit 5 family.</text>
</comment>
<keyword evidence="6" id="KW-0679">Respiratory chain</keyword>
<feature type="transmembrane region" description="Helical" evidence="17">
    <location>
        <begin position="324"/>
        <end position="342"/>
    </location>
</feature>
<keyword evidence="12 17" id="KW-0520">NAD</keyword>
<dbReference type="InterPro" id="IPR001750">
    <property type="entry name" value="ND/Mrp_TM"/>
</dbReference>
<feature type="transmembrane region" description="Helical" evidence="17">
    <location>
        <begin position="144"/>
        <end position="161"/>
    </location>
</feature>
<feature type="transmembrane region" description="Helical" evidence="17">
    <location>
        <begin position="469"/>
        <end position="488"/>
    </location>
</feature>
<evidence type="ECO:0000256" key="12">
    <source>
        <dbReference type="ARBA" id="ARBA00023027"/>
    </source>
</evidence>
<comment type="function">
    <text evidence="17">Core subunit of the mitochondrial membrane respiratory chain NADH dehydrogenase (Complex I) which catalyzes electron transfer from NADH through the respiratory chain, using ubiquinone as an electron acceptor. Essential for the catalytic activity and assembly of complex I.</text>
</comment>
<evidence type="ECO:0000256" key="1">
    <source>
        <dbReference type="ARBA" id="ARBA00003257"/>
    </source>
</evidence>
<feature type="domain" description="NADH-Ubiquinone oxidoreductase (complex I) chain 5 N-terminal" evidence="19">
    <location>
        <begin position="40"/>
        <end position="82"/>
    </location>
</feature>
<comment type="subcellular location">
    <subcellularLocation>
        <location evidence="2">Mitochondrion inner membrane</location>
        <topology evidence="2">Multi-pass membrane protein</topology>
    </subcellularLocation>
</comment>
<dbReference type="GeneID" id="25019639"/>
<keyword evidence="15 17" id="KW-0472">Membrane</keyword>
<feature type="transmembrane region" description="Helical" evidence="17">
    <location>
        <begin position="204"/>
        <end position="223"/>
    </location>
</feature>
<evidence type="ECO:0000256" key="14">
    <source>
        <dbReference type="ARBA" id="ARBA00023128"/>
    </source>
</evidence>
<keyword evidence="7 17" id="KW-0812">Transmembrane</keyword>
<keyword evidence="10" id="KW-0249">Electron transport</keyword>
<evidence type="ECO:0000256" key="3">
    <source>
        <dbReference type="ARBA" id="ARBA00012944"/>
    </source>
</evidence>
<dbReference type="Pfam" id="PF00662">
    <property type="entry name" value="Proton_antipo_N"/>
    <property type="match status" value="1"/>
</dbReference>
<reference evidence="21" key="1">
    <citation type="submission" date="2015-01" db="EMBL/GenBank/DDBJ databases">
        <title>The complete mitochonrial genome of Carrhotus xanthogramma.</title>
        <authorList>
            <person name="Li C."/>
            <person name="Wang Z.-L."/>
            <person name="Yu X.-P."/>
        </authorList>
    </citation>
    <scope>NUCLEOTIDE SEQUENCE</scope>
</reference>
<name>A0A0H3W0X6_CARXA</name>
<feature type="transmembrane region" description="Helical" evidence="17">
    <location>
        <begin position="7"/>
        <end position="30"/>
    </location>
</feature>
<geneLocation type="mitochondrion" evidence="21"/>
<evidence type="ECO:0000256" key="6">
    <source>
        <dbReference type="ARBA" id="ARBA00022660"/>
    </source>
</evidence>
<feature type="transmembrane region" description="Helical" evidence="17">
    <location>
        <begin position="440"/>
        <end position="457"/>
    </location>
</feature>
<evidence type="ECO:0000256" key="13">
    <source>
        <dbReference type="ARBA" id="ARBA00023075"/>
    </source>
</evidence>
<dbReference type="GO" id="GO:0005743">
    <property type="term" value="C:mitochondrial inner membrane"/>
    <property type="evidence" value="ECO:0007669"/>
    <property type="project" value="UniProtKB-SubCell"/>
</dbReference>
<dbReference type="EMBL" id="KP402247">
    <property type="protein sequence ID" value="AKH36472.1"/>
    <property type="molecule type" value="Genomic_DNA"/>
</dbReference>
<gene>
    <name evidence="21" type="primary">ND5</name>
</gene>
<dbReference type="CTD" id="4540"/>
<evidence type="ECO:0000256" key="15">
    <source>
        <dbReference type="ARBA" id="ARBA00023136"/>
    </source>
</evidence>
<feature type="domain" description="NADH:quinone oxidoreductase/Mrp antiporter transmembrane" evidence="18">
    <location>
        <begin position="99"/>
        <end position="370"/>
    </location>
</feature>
<dbReference type="GO" id="GO:0003954">
    <property type="term" value="F:NADH dehydrogenase activity"/>
    <property type="evidence" value="ECO:0007669"/>
    <property type="project" value="TreeGrafter"/>
</dbReference>
<keyword evidence="14 17" id="KW-0496">Mitochondrion</keyword>
<evidence type="ECO:0000256" key="7">
    <source>
        <dbReference type="ARBA" id="ARBA00022692"/>
    </source>
</evidence>
<keyword evidence="5 17" id="KW-0813">Transport</keyword>
<accession>A0A0H3W0X6</accession>
<feature type="transmembrane region" description="Helical" evidence="17">
    <location>
        <begin position="362"/>
        <end position="384"/>
    </location>
</feature>
<evidence type="ECO:0000256" key="10">
    <source>
        <dbReference type="ARBA" id="ARBA00022982"/>
    </source>
</evidence>
<evidence type="ECO:0000256" key="4">
    <source>
        <dbReference type="ARBA" id="ARBA00021096"/>
    </source>
</evidence>
<evidence type="ECO:0000313" key="21">
    <source>
        <dbReference type="EMBL" id="AKH36472.1"/>
    </source>
</evidence>
<comment type="catalytic activity">
    <reaction evidence="16 17">
        <text>a ubiquinone + NADH + 5 H(+)(in) = a ubiquinol + NAD(+) + 4 H(+)(out)</text>
        <dbReference type="Rhea" id="RHEA:29091"/>
        <dbReference type="Rhea" id="RHEA-COMP:9565"/>
        <dbReference type="Rhea" id="RHEA-COMP:9566"/>
        <dbReference type="ChEBI" id="CHEBI:15378"/>
        <dbReference type="ChEBI" id="CHEBI:16389"/>
        <dbReference type="ChEBI" id="CHEBI:17976"/>
        <dbReference type="ChEBI" id="CHEBI:57540"/>
        <dbReference type="ChEBI" id="CHEBI:57945"/>
        <dbReference type="EC" id="7.1.1.2"/>
    </reaction>
</comment>
<dbReference type="InterPro" id="IPR010934">
    <property type="entry name" value="NADH_DH_su5_C"/>
</dbReference>
<feature type="transmembrane region" description="Helical" evidence="17">
    <location>
        <begin position="167"/>
        <end position="192"/>
    </location>
</feature>
<feature type="transmembrane region" description="Helical" evidence="17">
    <location>
        <begin position="405"/>
        <end position="428"/>
    </location>
</feature>
<proteinExistence type="inferred from homology"/>
<evidence type="ECO:0000256" key="11">
    <source>
        <dbReference type="ARBA" id="ARBA00022989"/>
    </source>
</evidence>
<keyword evidence="8" id="KW-0999">Mitochondrion inner membrane</keyword>
<dbReference type="GO" id="GO:0008137">
    <property type="term" value="F:NADH dehydrogenase (ubiquinone) activity"/>
    <property type="evidence" value="ECO:0007669"/>
    <property type="project" value="UniProtKB-EC"/>
</dbReference>
<protein>
    <recommendedName>
        <fullName evidence="4 17">NADH-ubiquinone oxidoreductase chain 5</fullName>
        <ecNumber evidence="3 17">7.1.1.2</ecNumber>
    </recommendedName>
</protein>
<evidence type="ECO:0000259" key="19">
    <source>
        <dbReference type="Pfam" id="PF00662"/>
    </source>
</evidence>
<dbReference type="PRINTS" id="PR01434">
    <property type="entry name" value="NADHDHGNASE5"/>
</dbReference>
<dbReference type="AlphaFoldDB" id="A0A0H3W0X6"/>
<evidence type="ECO:0000256" key="17">
    <source>
        <dbReference type="RuleBase" id="RU003404"/>
    </source>
</evidence>
<dbReference type="GO" id="GO:0042773">
    <property type="term" value="P:ATP synthesis coupled electron transport"/>
    <property type="evidence" value="ECO:0007669"/>
    <property type="project" value="InterPro"/>
</dbReference>
<evidence type="ECO:0000256" key="2">
    <source>
        <dbReference type="ARBA" id="ARBA00004448"/>
    </source>
</evidence>
<organism evidence="21">
    <name type="scientific">Carrhotus xanthogramma</name>
    <name type="common">Jumpimg spider</name>
    <dbReference type="NCBI Taxonomy" id="1112393"/>
    <lineage>
        <taxon>Eukaryota</taxon>
        <taxon>Metazoa</taxon>
        <taxon>Ecdysozoa</taxon>
        <taxon>Arthropoda</taxon>
        <taxon>Chelicerata</taxon>
        <taxon>Arachnida</taxon>
        <taxon>Araneae</taxon>
        <taxon>Araneomorphae</taxon>
        <taxon>Entelegynae</taxon>
        <taxon>Dionycha</taxon>
        <taxon>Salticidae</taxon>
        <taxon>Salticinae</taxon>
        <taxon>Salticoida</taxon>
        <taxon>Salticini</taxon>
        <taxon>Carrhotus</taxon>
    </lineage>
</organism>
<dbReference type="InterPro" id="IPR003945">
    <property type="entry name" value="NU5C-like"/>
</dbReference>